<protein>
    <recommendedName>
        <fullName evidence="1">DUF6883 domain-containing protein</fullName>
    </recommendedName>
</protein>
<dbReference type="InterPro" id="IPR049250">
    <property type="entry name" value="DUF6883"/>
</dbReference>
<gene>
    <name evidence="2" type="ORF">EV685_2637</name>
</gene>
<sequence length="162" mass="17857">MVAKRLPSQKRRLGIPAIPARNGRGVKTPFVGMGWGRGGRQEWVMPHPDALPNHDRAVIPEAKLSAYALNPDHEVGRHKARVFHAVLGMDQAQARQLETAIRDGLPQVPATRKHADQHGQRYVADVPVTGPAGTAMVRTCWIVRETGGVPQLTSVYVKEEQR</sequence>
<reference evidence="2 3" key="1">
    <citation type="submission" date="2019-02" db="EMBL/GenBank/DDBJ databases">
        <title>Genomic Encyclopedia of Type Strains, Phase IV (KMG-IV): sequencing the most valuable type-strain genomes for metagenomic binning, comparative biology and taxonomic classification.</title>
        <authorList>
            <person name="Goeker M."/>
        </authorList>
    </citation>
    <scope>NUCLEOTIDE SEQUENCE [LARGE SCALE GENOMIC DNA]</scope>
    <source>
        <strain evidence="2 3">DSM 10617</strain>
    </source>
</reference>
<dbReference type="EMBL" id="SGWV01000010">
    <property type="protein sequence ID" value="RZS53014.1"/>
    <property type="molecule type" value="Genomic_DNA"/>
</dbReference>
<dbReference type="OrthoDB" id="5405416at2"/>
<evidence type="ECO:0000313" key="2">
    <source>
        <dbReference type="EMBL" id="RZS53014.1"/>
    </source>
</evidence>
<organism evidence="2 3">
    <name type="scientific">Sphaerotilus mobilis</name>
    <dbReference type="NCBI Taxonomy" id="47994"/>
    <lineage>
        <taxon>Bacteria</taxon>
        <taxon>Pseudomonadati</taxon>
        <taxon>Pseudomonadota</taxon>
        <taxon>Betaproteobacteria</taxon>
        <taxon>Burkholderiales</taxon>
        <taxon>Sphaerotilaceae</taxon>
        <taxon>Sphaerotilus</taxon>
    </lineage>
</organism>
<dbReference type="RefSeq" id="WP_130482490.1">
    <property type="nucleotide sequence ID" value="NZ_SGWV01000010.1"/>
</dbReference>
<feature type="domain" description="DUF6883" evidence="1">
    <location>
        <begin position="51"/>
        <end position="159"/>
    </location>
</feature>
<evidence type="ECO:0000259" key="1">
    <source>
        <dbReference type="Pfam" id="PF21814"/>
    </source>
</evidence>
<accession>A0A4Q7LFR6</accession>
<dbReference type="Pfam" id="PF21814">
    <property type="entry name" value="DUF6883"/>
    <property type="match status" value="1"/>
</dbReference>
<keyword evidence="3" id="KW-1185">Reference proteome</keyword>
<name>A0A4Q7LFR6_9BURK</name>
<proteinExistence type="predicted"/>
<comment type="caution">
    <text evidence="2">The sequence shown here is derived from an EMBL/GenBank/DDBJ whole genome shotgun (WGS) entry which is preliminary data.</text>
</comment>
<dbReference type="AlphaFoldDB" id="A0A4Q7LFR6"/>
<dbReference type="Proteomes" id="UP000293433">
    <property type="component" value="Unassembled WGS sequence"/>
</dbReference>
<evidence type="ECO:0000313" key="3">
    <source>
        <dbReference type="Proteomes" id="UP000293433"/>
    </source>
</evidence>